<dbReference type="EMBL" id="LTAZ01000005">
    <property type="protein sequence ID" value="KYH25737.1"/>
    <property type="molecule type" value="Genomic_DNA"/>
</dbReference>
<evidence type="ECO:0008006" key="4">
    <source>
        <dbReference type="Google" id="ProtNLM"/>
    </source>
</evidence>
<feature type="transmembrane region" description="Helical" evidence="1">
    <location>
        <begin position="21"/>
        <end position="43"/>
    </location>
</feature>
<organism evidence="2 3">
    <name type="scientific">Halalkalicoccus paucihalophilus</name>
    <dbReference type="NCBI Taxonomy" id="1008153"/>
    <lineage>
        <taxon>Archaea</taxon>
        <taxon>Methanobacteriati</taxon>
        <taxon>Methanobacteriota</taxon>
        <taxon>Stenosarchaea group</taxon>
        <taxon>Halobacteria</taxon>
        <taxon>Halobacteriales</taxon>
        <taxon>Halococcaceae</taxon>
        <taxon>Halalkalicoccus</taxon>
    </lineage>
</organism>
<dbReference type="RefSeq" id="WP_066382756.1">
    <property type="nucleotide sequence ID" value="NZ_LTAZ01000005.1"/>
</dbReference>
<name>A0A151AEE7_9EURY</name>
<proteinExistence type="predicted"/>
<keyword evidence="1" id="KW-0472">Membrane</keyword>
<dbReference type="PATRIC" id="fig|1008153.3.peg.2462"/>
<dbReference type="PANTHER" id="PTHR31876:SF26">
    <property type="entry name" value="PROTEIN LIKE COV 2"/>
    <property type="match status" value="1"/>
</dbReference>
<protein>
    <recommendedName>
        <fullName evidence="4">DUF502 domain-containing protein</fullName>
    </recommendedName>
</protein>
<sequence length="220" mass="23891">MPSPQRQPSLRERLRQSLITGTAITIPFILTVIVLGFVLSFVAQTLNPVVWLAGYLDVEVAAPVVQVTTVLTLLVLIVAVGIVAEHTDGTRIAGGFHAAMESIPGVSSIYNSFRRMSDILLESDVESFQDVKLVEFPRDGSYALAYLTGRPPAELVAAAGHEEMLTLFVPFAPNPVMGGFLIYVPENRVIDIEMTVEESVQAIITSGVAHSQEDTRDRAK</sequence>
<keyword evidence="1" id="KW-1133">Transmembrane helix</keyword>
<keyword evidence="3" id="KW-1185">Reference proteome</keyword>
<keyword evidence="1" id="KW-0812">Transmembrane</keyword>
<gene>
    <name evidence="2" type="ORF">HAPAU_24150</name>
</gene>
<evidence type="ECO:0000313" key="2">
    <source>
        <dbReference type="EMBL" id="KYH25737.1"/>
    </source>
</evidence>
<accession>A0A151AEE7</accession>
<dbReference type="Pfam" id="PF04367">
    <property type="entry name" value="DUF502"/>
    <property type="match status" value="1"/>
</dbReference>
<reference evidence="2 3" key="1">
    <citation type="submission" date="2016-02" db="EMBL/GenBank/DDBJ databases">
        <title>Genome sequence of Halalkalicoccus paucihalophilus DSM 24557.</title>
        <authorList>
            <person name="Poehlein A."/>
            <person name="Daniel R."/>
        </authorList>
    </citation>
    <scope>NUCLEOTIDE SEQUENCE [LARGE SCALE GENOMIC DNA]</scope>
    <source>
        <strain evidence="2 3">DSM 24557</strain>
    </source>
</reference>
<dbReference type="PANTHER" id="PTHR31876">
    <property type="entry name" value="COV-LIKE PROTEIN 1"/>
    <property type="match status" value="1"/>
</dbReference>
<dbReference type="AlphaFoldDB" id="A0A151AEE7"/>
<feature type="transmembrane region" description="Helical" evidence="1">
    <location>
        <begin position="63"/>
        <end position="84"/>
    </location>
</feature>
<evidence type="ECO:0000313" key="3">
    <source>
        <dbReference type="Proteomes" id="UP000075321"/>
    </source>
</evidence>
<comment type="caution">
    <text evidence="2">The sequence shown here is derived from an EMBL/GenBank/DDBJ whole genome shotgun (WGS) entry which is preliminary data.</text>
</comment>
<dbReference type="InterPro" id="IPR007462">
    <property type="entry name" value="COV1-like"/>
</dbReference>
<evidence type="ECO:0000256" key="1">
    <source>
        <dbReference type="SAM" id="Phobius"/>
    </source>
</evidence>
<dbReference type="OrthoDB" id="51558at2157"/>
<dbReference type="Proteomes" id="UP000075321">
    <property type="component" value="Unassembled WGS sequence"/>
</dbReference>